<feature type="chain" id="PRO_5026744754" evidence="11">
    <location>
        <begin position="24"/>
        <end position="531"/>
    </location>
</feature>
<evidence type="ECO:0000256" key="8">
    <source>
        <dbReference type="ARBA" id="ARBA00037998"/>
    </source>
</evidence>
<keyword evidence="14" id="KW-1185">Reference proteome</keyword>
<feature type="transmembrane region" description="Helical" evidence="10">
    <location>
        <begin position="242"/>
        <end position="265"/>
    </location>
</feature>
<accession>A0A6L4WQI9</accession>
<keyword evidence="2" id="KW-0813">Transport</keyword>
<dbReference type="InterPro" id="IPR052157">
    <property type="entry name" value="BCAA_transport_permease"/>
</dbReference>
<dbReference type="EMBL" id="WFKJ01000053">
    <property type="protein sequence ID" value="KAB7888136.1"/>
    <property type="molecule type" value="Genomic_DNA"/>
</dbReference>
<dbReference type="InterPro" id="IPR017779">
    <property type="entry name" value="ABC_UrtB_bac"/>
</dbReference>
<comment type="caution">
    <text evidence="12">The sequence shown here is derived from an EMBL/GenBank/DDBJ whole genome shotgun (WGS) entry which is preliminary data.</text>
</comment>
<keyword evidence="4 10" id="KW-0812">Transmembrane</keyword>
<evidence type="ECO:0000313" key="13">
    <source>
        <dbReference type="EMBL" id="KAB7888136.1"/>
    </source>
</evidence>
<evidence type="ECO:0000256" key="7">
    <source>
        <dbReference type="ARBA" id="ARBA00023136"/>
    </source>
</evidence>
<evidence type="ECO:0000256" key="1">
    <source>
        <dbReference type="ARBA" id="ARBA00004651"/>
    </source>
</evidence>
<keyword evidence="7 10" id="KW-0472">Membrane</keyword>
<feature type="signal peptide" evidence="11">
    <location>
        <begin position="1"/>
        <end position="23"/>
    </location>
</feature>
<feature type="coiled-coil region" evidence="9">
    <location>
        <begin position="136"/>
        <end position="163"/>
    </location>
</feature>
<dbReference type="Proteomes" id="UP000472839">
    <property type="component" value="Unassembled WGS sequence"/>
</dbReference>
<dbReference type="PANTHER" id="PTHR11795:SF447">
    <property type="entry name" value="ABC TRANSPORTER PERMEASE PROTEIN"/>
    <property type="match status" value="1"/>
</dbReference>
<dbReference type="AlphaFoldDB" id="A0A6L4WQI9"/>
<dbReference type="PANTHER" id="PTHR11795">
    <property type="entry name" value="BRANCHED-CHAIN AMINO ACID TRANSPORT SYSTEM PERMEASE PROTEIN LIVH"/>
    <property type="match status" value="1"/>
</dbReference>
<dbReference type="RefSeq" id="WP_152191800.1">
    <property type="nucleotide sequence ID" value="NZ_WFKI01000051.1"/>
</dbReference>
<dbReference type="Pfam" id="PF02653">
    <property type="entry name" value="BPD_transp_2"/>
    <property type="match status" value="1"/>
</dbReference>
<comment type="similarity">
    <text evidence="8">Belongs to the binding-protein-dependent transport system permease family. LivHM subfamily.</text>
</comment>
<feature type="transmembrane region" description="Helical" evidence="10">
    <location>
        <begin position="426"/>
        <end position="447"/>
    </location>
</feature>
<evidence type="ECO:0000313" key="15">
    <source>
        <dbReference type="Proteomes" id="UP000472839"/>
    </source>
</evidence>
<evidence type="ECO:0000313" key="12">
    <source>
        <dbReference type="EMBL" id="KAB7887167.1"/>
    </source>
</evidence>
<reference evidence="14 15" key="1">
    <citation type="submission" date="2019-10" db="EMBL/GenBank/DDBJ databases">
        <title>Poseidonibacter ostreae sp. nov., isolated from the gut of the Ostrea denselamellosa.</title>
        <authorList>
            <person name="Choi A."/>
        </authorList>
    </citation>
    <scope>NUCLEOTIDE SEQUENCE [LARGE SCALE GENOMIC DNA]</scope>
    <source>
        <strain evidence="12 15">SJOD-M-33</strain>
        <strain evidence="13 14">SJOD-M-5</strain>
    </source>
</reference>
<evidence type="ECO:0000256" key="11">
    <source>
        <dbReference type="SAM" id="SignalP"/>
    </source>
</evidence>
<keyword evidence="3" id="KW-1003">Cell membrane</keyword>
<evidence type="ECO:0000313" key="14">
    <source>
        <dbReference type="Proteomes" id="UP000461010"/>
    </source>
</evidence>
<evidence type="ECO:0000256" key="3">
    <source>
        <dbReference type="ARBA" id="ARBA00022475"/>
    </source>
</evidence>
<dbReference type="Proteomes" id="UP000461010">
    <property type="component" value="Unassembled WGS sequence"/>
</dbReference>
<evidence type="ECO:0000256" key="2">
    <source>
        <dbReference type="ARBA" id="ARBA00022448"/>
    </source>
</evidence>
<keyword evidence="11" id="KW-0732">Signal</keyword>
<evidence type="ECO:0000256" key="4">
    <source>
        <dbReference type="ARBA" id="ARBA00022692"/>
    </source>
</evidence>
<comment type="subcellular location">
    <subcellularLocation>
        <location evidence="1">Cell membrane</location>
        <topology evidence="1">Multi-pass membrane protein</topology>
    </subcellularLocation>
</comment>
<dbReference type="EMBL" id="WFKK01000034">
    <property type="protein sequence ID" value="KAB7887167.1"/>
    <property type="molecule type" value="Genomic_DNA"/>
</dbReference>
<feature type="transmembrane region" description="Helical" evidence="10">
    <location>
        <begin position="381"/>
        <end position="398"/>
    </location>
</feature>
<evidence type="ECO:0000256" key="10">
    <source>
        <dbReference type="SAM" id="Phobius"/>
    </source>
</evidence>
<dbReference type="GO" id="GO:0005886">
    <property type="term" value="C:plasma membrane"/>
    <property type="evidence" value="ECO:0007669"/>
    <property type="project" value="UniProtKB-SubCell"/>
</dbReference>
<keyword evidence="5" id="KW-0029">Amino-acid transport</keyword>
<name>A0A6L4WQI9_9BACT</name>
<feature type="transmembrane region" description="Helical" evidence="10">
    <location>
        <begin position="496"/>
        <end position="514"/>
    </location>
</feature>
<dbReference type="InterPro" id="IPR001851">
    <property type="entry name" value="ABC_transp_permease"/>
</dbReference>
<feature type="transmembrane region" description="Helical" evidence="10">
    <location>
        <begin position="272"/>
        <end position="291"/>
    </location>
</feature>
<evidence type="ECO:0000256" key="6">
    <source>
        <dbReference type="ARBA" id="ARBA00022989"/>
    </source>
</evidence>
<keyword evidence="9" id="KW-0175">Coiled coil</keyword>
<dbReference type="GO" id="GO:0022857">
    <property type="term" value="F:transmembrane transporter activity"/>
    <property type="evidence" value="ECO:0007669"/>
    <property type="project" value="InterPro"/>
</dbReference>
<protein>
    <submittedName>
        <fullName evidence="12">Urea ABC transporter permease subunit UrtB</fullName>
    </submittedName>
</protein>
<feature type="transmembrane region" description="Helical" evidence="10">
    <location>
        <begin position="459"/>
        <end position="484"/>
    </location>
</feature>
<gene>
    <name evidence="12" type="primary">urtB</name>
    <name evidence="13" type="ORF">GBG18_13270</name>
    <name evidence="12" type="ORF">GBG19_11030</name>
</gene>
<dbReference type="CDD" id="cd06582">
    <property type="entry name" value="TM_PBP1_LivH_like"/>
    <property type="match status" value="1"/>
</dbReference>
<sequence>MKIIKIILLNLLMLCLAFGASLEEDSAGLLTKSFKKKQTIIEELTLNYKDDKRLESLLQKMLVGELLYLKEDKSIVSLESKKEDEYLTTNFFTNVNLEVKSKYDFKKIKINNKLRSVIKSSLAKINLFSSDVDNRFKSAKNLLNNLDKENEALINEALENEKESSVKEVLEEASTILIAKYGTGNEKLEAVKRLGEFLSPKSLEILNQIKETSTNKDIQEATLKSIASIETAKSFYAILEKAFFGLSMGSVLLLAAIGLAVTFGVMKVINMAHGELIMIGAYTTYTIQQIMPGLIEYSIIIAVPAAFIVSGLVGILIERLVIRHLYGRPLETLLATFGISLILQQVVRSIYSPLNQEVKTPQWMSGALEINSALSLTYNRLYIIIFAIIVFLLVLFILNKTSLGLKVRAVSQNREIARAMGIKASWIDAITFGIGSGIAGVAGVALSQLTNVGPNLGQAYIVDSFMVVVFGGVGNLWGTLIAAFTLGEINKFIEPISGAVLAKVIILVFIILFIQKRPRGLFPKKGRDAED</sequence>
<proteinExistence type="inferred from homology"/>
<keyword evidence="6 10" id="KW-1133">Transmembrane helix</keyword>
<evidence type="ECO:0000256" key="5">
    <source>
        <dbReference type="ARBA" id="ARBA00022970"/>
    </source>
</evidence>
<dbReference type="GO" id="GO:0006865">
    <property type="term" value="P:amino acid transport"/>
    <property type="evidence" value="ECO:0007669"/>
    <property type="project" value="UniProtKB-KW"/>
</dbReference>
<organism evidence="12 15">
    <name type="scientific">Poseidonibacter ostreae</name>
    <dbReference type="NCBI Taxonomy" id="2654171"/>
    <lineage>
        <taxon>Bacteria</taxon>
        <taxon>Pseudomonadati</taxon>
        <taxon>Campylobacterota</taxon>
        <taxon>Epsilonproteobacteria</taxon>
        <taxon>Campylobacterales</taxon>
        <taxon>Arcobacteraceae</taxon>
        <taxon>Poseidonibacter</taxon>
    </lineage>
</organism>
<feature type="transmembrane region" description="Helical" evidence="10">
    <location>
        <begin position="297"/>
        <end position="317"/>
    </location>
</feature>
<evidence type="ECO:0000256" key="9">
    <source>
        <dbReference type="SAM" id="Coils"/>
    </source>
</evidence>
<dbReference type="NCBIfam" id="TIGR03409">
    <property type="entry name" value="urea_trans_UrtB"/>
    <property type="match status" value="1"/>
</dbReference>